<evidence type="ECO:0000313" key="3">
    <source>
        <dbReference type="Proteomes" id="UP001168423"/>
    </source>
</evidence>
<evidence type="ECO:0000259" key="1">
    <source>
        <dbReference type="PROSITE" id="PS50137"/>
    </source>
</evidence>
<protein>
    <recommendedName>
        <fullName evidence="1">DRBM domain-containing protein</fullName>
    </recommendedName>
</protein>
<dbReference type="EMBL" id="VCYI01000001">
    <property type="protein sequence ID" value="MDN7011686.1"/>
    <property type="molecule type" value="Genomic_DNA"/>
</dbReference>
<dbReference type="PROSITE" id="PS50137">
    <property type="entry name" value="DS_RBD"/>
    <property type="match status" value="1"/>
</dbReference>
<dbReference type="InterPro" id="IPR014720">
    <property type="entry name" value="dsRBD_dom"/>
</dbReference>
<proteinExistence type="predicted"/>
<evidence type="ECO:0000313" key="2">
    <source>
        <dbReference type="EMBL" id="MDN7011686.1"/>
    </source>
</evidence>
<dbReference type="Gene3D" id="3.30.160.20">
    <property type="match status" value="1"/>
</dbReference>
<comment type="caution">
    <text evidence="2">The sequence shown here is derived from an EMBL/GenBank/DDBJ whole genome shotgun (WGS) entry which is preliminary data.</text>
</comment>
<dbReference type="SMART" id="SM00358">
    <property type="entry name" value="DSRM"/>
    <property type="match status" value="1"/>
</dbReference>
<dbReference type="SUPFAM" id="SSF54768">
    <property type="entry name" value="dsRNA-binding domain-like"/>
    <property type="match status" value="1"/>
</dbReference>
<gene>
    <name evidence="2" type="ORF">FGW20_01250</name>
</gene>
<dbReference type="Proteomes" id="UP001168423">
    <property type="component" value="Unassembled WGS sequence"/>
</dbReference>
<keyword evidence="3" id="KW-1185">Reference proteome</keyword>
<accession>A0ABT8LZZ2</accession>
<sequence>MLSKSSRPSILKGNCKGRLKEYVEWYSLGILKYSPSDEGPGHKKVWKSTVCLNGEEIAQGIGFTKKRAEMDAARKALVEILVK</sequence>
<dbReference type="CDD" id="cd10845">
    <property type="entry name" value="DSRM_RNAse_III_family"/>
    <property type="match status" value="1"/>
</dbReference>
<name>A0ABT8LZZ2_9EURY</name>
<reference evidence="2" key="1">
    <citation type="submission" date="2019-05" db="EMBL/GenBank/DDBJ databases">
        <title>Isolation and characterization of methanogens from the cold seep sediment at Four-Way Closure Ridge.</title>
        <authorList>
            <person name="You Y.-T."/>
            <person name="Chen S.-C."/>
            <person name="Zhang W.-L."/>
            <person name="Lai M.-C."/>
        </authorList>
    </citation>
    <scope>NUCLEOTIDE SEQUENCE</scope>
    <source>
        <strain evidence="2">FWC-SCC3</strain>
    </source>
</reference>
<dbReference type="Pfam" id="PF00035">
    <property type="entry name" value="dsrm"/>
    <property type="match status" value="1"/>
</dbReference>
<organism evidence="2 3">
    <name type="scientific">Methanoculleus methanifontis</name>
    <dbReference type="NCBI Taxonomy" id="2584086"/>
    <lineage>
        <taxon>Archaea</taxon>
        <taxon>Methanobacteriati</taxon>
        <taxon>Methanobacteriota</taxon>
        <taxon>Stenosarchaea group</taxon>
        <taxon>Methanomicrobia</taxon>
        <taxon>Methanomicrobiales</taxon>
        <taxon>Methanomicrobiaceae</taxon>
        <taxon>Methanoculleus</taxon>
    </lineage>
</organism>
<feature type="domain" description="DRBM" evidence="1">
    <location>
        <begin position="14"/>
        <end position="82"/>
    </location>
</feature>